<dbReference type="Proteomes" id="UP001320898">
    <property type="component" value="Unassembled WGS sequence"/>
</dbReference>
<organism evidence="7 8">
    <name type="scientific">Microbaculum marinisediminis</name>
    <dbReference type="NCBI Taxonomy" id="2931392"/>
    <lineage>
        <taxon>Bacteria</taxon>
        <taxon>Pseudomonadati</taxon>
        <taxon>Pseudomonadota</taxon>
        <taxon>Alphaproteobacteria</taxon>
        <taxon>Hyphomicrobiales</taxon>
        <taxon>Tepidamorphaceae</taxon>
        <taxon>Microbaculum</taxon>
    </lineage>
</organism>
<dbReference type="GO" id="GO:0000287">
    <property type="term" value="F:magnesium ion binding"/>
    <property type="evidence" value="ECO:0007669"/>
    <property type="project" value="InterPro"/>
</dbReference>
<keyword evidence="8" id="KW-1185">Reference proteome</keyword>
<dbReference type="GO" id="GO:0009099">
    <property type="term" value="P:L-valine biosynthetic process"/>
    <property type="evidence" value="ECO:0007669"/>
    <property type="project" value="TreeGrafter"/>
</dbReference>
<feature type="domain" description="Thiamine pyrophosphate enzyme TPP-binding" evidence="5">
    <location>
        <begin position="372"/>
        <end position="518"/>
    </location>
</feature>
<dbReference type="Pfam" id="PF00205">
    <property type="entry name" value="TPP_enzyme_M"/>
    <property type="match status" value="1"/>
</dbReference>
<name>A0AAW5R6A7_9HYPH</name>
<evidence type="ECO:0000256" key="3">
    <source>
        <dbReference type="RuleBase" id="RU362132"/>
    </source>
</evidence>
<dbReference type="SUPFAM" id="SSF52467">
    <property type="entry name" value="DHS-like NAD/FAD-binding domain"/>
    <property type="match status" value="1"/>
</dbReference>
<evidence type="ECO:0000313" key="8">
    <source>
        <dbReference type="Proteomes" id="UP001320898"/>
    </source>
</evidence>
<dbReference type="Gene3D" id="3.40.50.1220">
    <property type="entry name" value="TPP-binding domain"/>
    <property type="match status" value="1"/>
</dbReference>
<dbReference type="InterPro" id="IPR012001">
    <property type="entry name" value="Thiamin_PyroP_enz_TPP-bd_dom"/>
</dbReference>
<dbReference type="EMBL" id="JALIDZ010000013">
    <property type="protein sequence ID" value="MCT8974639.1"/>
    <property type="molecule type" value="Genomic_DNA"/>
</dbReference>
<dbReference type="Pfam" id="PF02776">
    <property type="entry name" value="TPP_enzyme_N"/>
    <property type="match status" value="1"/>
</dbReference>
<dbReference type="InterPro" id="IPR045229">
    <property type="entry name" value="TPP_enz"/>
</dbReference>
<dbReference type="InterPro" id="IPR012000">
    <property type="entry name" value="Thiamin_PyroP_enz_cen_dom"/>
</dbReference>
<dbReference type="FunFam" id="3.40.50.970:FF:000007">
    <property type="entry name" value="Acetolactate synthase"/>
    <property type="match status" value="1"/>
</dbReference>
<dbReference type="Gene3D" id="3.40.50.970">
    <property type="match status" value="2"/>
</dbReference>
<evidence type="ECO:0000259" key="5">
    <source>
        <dbReference type="Pfam" id="PF02775"/>
    </source>
</evidence>
<dbReference type="InterPro" id="IPR011766">
    <property type="entry name" value="TPP_enzyme_TPP-bd"/>
</dbReference>
<dbReference type="GO" id="GO:0005948">
    <property type="term" value="C:acetolactate synthase complex"/>
    <property type="evidence" value="ECO:0007669"/>
    <property type="project" value="TreeGrafter"/>
</dbReference>
<dbReference type="CDD" id="cd00568">
    <property type="entry name" value="TPP_enzymes"/>
    <property type="match status" value="1"/>
</dbReference>
<dbReference type="GO" id="GO:0050660">
    <property type="term" value="F:flavin adenine dinucleotide binding"/>
    <property type="evidence" value="ECO:0007669"/>
    <property type="project" value="TreeGrafter"/>
</dbReference>
<dbReference type="InterPro" id="IPR029035">
    <property type="entry name" value="DHS-like_NAD/FAD-binding_dom"/>
</dbReference>
<dbReference type="PANTHER" id="PTHR18968">
    <property type="entry name" value="THIAMINE PYROPHOSPHATE ENZYMES"/>
    <property type="match status" value="1"/>
</dbReference>
<dbReference type="GO" id="GO:0003984">
    <property type="term" value="F:acetolactate synthase activity"/>
    <property type="evidence" value="ECO:0007669"/>
    <property type="project" value="TreeGrafter"/>
</dbReference>
<evidence type="ECO:0000259" key="4">
    <source>
        <dbReference type="Pfam" id="PF00205"/>
    </source>
</evidence>
<evidence type="ECO:0000256" key="2">
    <source>
        <dbReference type="ARBA" id="ARBA00023052"/>
    </source>
</evidence>
<reference evidence="7 8" key="1">
    <citation type="submission" date="2022-04" db="EMBL/GenBank/DDBJ databases">
        <authorList>
            <person name="Ye Y.-Q."/>
            <person name="Du Z.-J."/>
        </authorList>
    </citation>
    <scope>NUCLEOTIDE SEQUENCE [LARGE SCALE GENOMIC DNA]</scope>
    <source>
        <strain evidence="7 8">A6E488</strain>
    </source>
</reference>
<accession>A0AAW5R6A7</accession>
<dbReference type="CDD" id="cd07035">
    <property type="entry name" value="TPP_PYR_POX_like"/>
    <property type="match status" value="1"/>
</dbReference>
<evidence type="ECO:0000313" key="7">
    <source>
        <dbReference type="EMBL" id="MCT8974639.1"/>
    </source>
</evidence>
<dbReference type="SUPFAM" id="SSF52518">
    <property type="entry name" value="Thiamin diphosphate-binding fold (THDP-binding)"/>
    <property type="match status" value="2"/>
</dbReference>
<comment type="caution">
    <text evidence="7">The sequence shown here is derived from an EMBL/GenBank/DDBJ whole genome shotgun (WGS) entry which is preliminary data.</text>
</comment>
<proteinExistence type="inferred from homology"/>
<dbReference type="InterPro" id="IPR029061">
    <property type="entry name" value="THDP-binding"/>
</dbReference>
<gene>
    <name evidence="7" type="ORF">MUB46_22465</name>
</gene>
<sequence>MEHGVSRGFCVPGESFLGLLDALGDTDGAFDLVVCRHEGGASYMAEAYGRQTSKPGLCLVTRGPGACNAMIGVSTAFQESTPMILIIGHVSTGTAQRFGFQEIDPRAMFAGTSKWVGVVERASDIPHMIARAIRISISGRPGPVVLAVPDDVLVEHVPVQFTPPITRPVMCPAPDAISGLTEMLGRAKTPLVILGGNGWDARSCADVEAFAGHFDLPVATTFRRNDLIDNRSRHYVGSFGPVPHPGLIEYAKTSDLVILLGGRLSEIETGRYAYLCAPEPHRELVHAAPLDDEFGEVLAPDLAISTDVGPLAEALAAISTQVDIVWSGARKTLRETYEAYRQPVDFGERPNPGVAVGLLQNELPEGTIFTGGAGNTTHFLLRHIEYRQPGTLLAPLSGPMGYAVPAAISAAMGSPGTEACAYVGDGCFFMNPQELVVAVKRQLPVTVVMFNNGIYGSIRMHQELTKTAIGVATTLDNPDFQDLAKSFGIPSARITAPTEIAKTYRDLRAKTPGPIFIELMTDPEVINTQKTIDQIREV</sequence>
<dbReference type="GO" id="GO:0030976">
    <property type="term" value="F:thiamine pyrophosphate binding"/>
    <property type="evidence" value="ECO:0007669"/>
    <property type="project" value="InterPro"/>
</dbReference>
<dbReference type="Pfam" id="PF02775">
    <property type="entry name" value="TPP_enzyme_C"/>
    <property type="match status" value="1"/>
</dbReference>
<keyword evidence="2 3" id="KW-0786">Thiamine pyrophosphate</keyword>
<dbReference type="GO" id="GO:0009097">
    <property type="term" value="P:isoleucine biosynthetic process"/>
    <property type="evidence" value="ECO:0007669"/>
    <property type="project" value="TreeGrafter"/>
</dbReference>
<comment type="similarity">
    <text evidence="1 3">Belongs to the TPP enzyme family.</text>
</comment>
<dbReference type="AlphaFoldDB" id="A0AAW5R6A7"/>
<evidence type="ECO:0000256" key="1">
    <source>
        <dbReference type="ARBA" id="ARBA00007812"/>
    </source>
</evidence>
<protein>
    <submittedName>
        <fullName evidence="7">Thiamine pyrophosphate-binding protein</fullName>
    </submittedName>
</protein>
<evidence type="ECO:0000259" key="6">
    <source>
        <dbReference type="Pfam" id="PF02776"/>
    </source>
</evidence>
<feature type="domain" description="Thiamine pyrophosphate enzyme N-terminal TPP-binding" evidence="6">
    <location>
        <begin position="2"/>
        <end position="106"/>
    </location>
</feature>
<feature type="domain" description="Thiamine pyrophosphate enzyme central" evidence="4">
    <location>
        <begin position="179"/>
        <end position="315"/>
    </location>
</feature>
<dbReference type="PANTHER" id="PTHR18968:SF120">
    <property type="entry name" value="ACETOLACTATE SYNTHASE LARGE SUBUNIT"/>
    <property type="match status" value="1"/>
</dbReference>
<dbReference type="NCBIfam" id="NF006052">
    <property type="entry name" value="PRK08199.1"/>
    <property type="match status" value="1"/>
</dbReference>